<keyword evidence="10" id="KW-0677">Repeat</keyword>
<feature type="chain" id="PRO_5021267815" description="Macrophage-stimulating protein receptor" evidence="33">
    <location>
        <begin position="22"/>
        <end position="1375"/>
    </location>
</feature>
<evidence type="ECO:0000256" key="30">
    <source>
        <dbReference type="PROSITE-ProRule" id="PRU10141"/>
    </source>
</evidence>
<keyword evidence="14" id="KW-0832">Ubl conjugation</keyword>
<dbReference type="InterPro" id="IPR013783">
    <property type="entry name" value="Ig-like_fold"/>
</dbReference>
<feature type="binding site" evidence="26">
    <location>
        <begin position="1144"/>
        <end position="1147"/>
    </location>
    <ligand>
        <name>ATP</name>
        <dbReference type="ChEBI" id="CHEBI:30616"/>
    </ligand>
</feature>
<dbReference type="SUPFAM" id="SSF103575">
    <property type="entry name" value="Plexin repeat"/>
    <property type="match status" value="1"/>
</dbReference>
<sequence>MVTWTALLTICIWILTQTASGQHACASGSRTLVDFTVKYSLPHFQTSKPVQNIAVNWDSQQKEIYIGCQNAIKAVSGTLEEMWEVKTGPVGSPDCETCKLCDVEADPEDPVDTDSEVLVLDPAGILLPYLYVCGSTQHGICYFIDIESPEHAPQCLYKKQHNSPTRCPDCLASPLGTKVSIIEDGSTTYFFVAAAVDDRVAQRYPRRSISVMRPLSTEDGFEMVTDGLTVLPSLRSTYKIDYIHSFATEEYVYFLSLQRENPSNSNSPLQTRLGRLPISIREVWMYREVVLECHFNPKRRRRGDFRGIVYNGLQAAHFGRAGKDLAEELRVDEQEDILYGVFAVVNELGETQRNSALCAFPLSKVNHAIDEGVEACCRSGTEQLSRGLGHFQPLESCPHESSEDKYTCRSKPTLVAQPHYRLDLFNRKMRDVLFTTVLVTTTGNHTLGHFGTSDGRILQVILSLYRPIVFANYSLGDGEVSRTAAVYSEDWLLFVVGNKMFKVPSLGPGCAHFRTCSMCLMAPRFMNCGWCSGVCSRQHQCDMQWEKDSCAPVITEFSPKAVPVGGDTEVTLCGWEFQSPLRPAIINGKTHSIMVGSTVCIVLPEKSSSEKLVCRIQEKNKPGQDLKIVLKVHEGEVEGRYSIEGTAQIQGFSFVEPSITDIQPDYGPAFGGTTVTLTGRHLDSGFQRDVFFGEKQCRILSVSGGTDASSSIVCLPAVAEDVGSVPVKVLIDSFPVTATKMFFYKRNPVITLVEPQCSLHSGSRLVIQGQNLDSAHKTVVEYVSKDANLRPLQQVCNGSTNATHMECWAPALPEEMPDEKETGQIYIHMEDQLKVWSSRFEYHGNVKVIPFENEDRVLLLKPGENEVSLHHRNLNTVSLCMKINMTVGGVDCNAEVLLNELTCRIPKGLVIPTGGLPVKVSIGGEVYDVGTVGIDDINAAVSIAVITLSIVGALVLGAVMALAVMFHVRKKKKANIEHRLSTRLSLARSSAAADFSPTGDYRRVDLSSPTSSSGGMAFQGLLYAASSDHLSIPLLPRDNISMVSLNPDLLEEVKNVLIPADMLRIEDRQVIGKGHFGTVYHGYLIDSNKQETHCAVKSLNRITDLKDVDHFLREGLIMKGFDHPNILSLLGIMLPKEGLPLVVLPYMKHGDVRHFIRSEKRNPTVKDLIGFGLQVAKGMEYLAQKKFVHRDLAARNCMLDETYTVKVADFGMARDIYDKEYYSIQDHKQVKLPVKWMAIESLQTQKFTSKSDVWSYGILMWELLTRGASPYPDVDPYDITNYLLKGRRLPQPQFCPNTLYSIMLSCWDPEPDFRPSFTSLASDVQHILLCLQGEHYISLKVNYVNLDQPRPYPSLTGSADEAEASDMDSDGQETS</sequence>
<evidence type="ECO:0000256" key="23">
    <source>
        <dbReference type="ARBA" id="ARBA00074624"/>
    </source>
</evidence>
<dbReference type="Gene3D" id="3.30.1680.10">
    <property type="entry name" value="ligand-binding face of the semaphorins, domain 2"/>
    <property type="match status" value="1"/>
</dbReference>
<dbReference type="InterPro" id="IPR002165">
    <property type="entry name" value="Plexin_repeat"/>
</dbReference>
<keyword evidence="16 32" id="KW-1133">Transmembrane helix</keyword>
<keyword evidence="18" id="KW-0829">Tyrosine-protein kinase</keyword>
<evidence type="ECO:0000256" key="13">
    <source>
        <dbReference type="ARBA" id="ARBA00022840"/>
    </source>
</evidence>
<dbReference type="SMART" id="SM00219">
    <property type="entry name" value="TyrKc"/>
    <property type="match status" value="1"/>
</dbReference>
<dbReference type="InterPro" id="IPR020635">
    <property type="entry name" value="Tyr_kinase_cat_dom"/>
</dbReference>
<comment type="subcellular location">
    <subcellularLocation>
        <location evidence="1">Membrane</location>
        <topology evidence="1">Single-pass type I membrane protein</topology>
    </subcellularLocation>
</comment>
<dbReference type="InterPro" id="IPR016201">
    <property type="entry name" value="PSI"/>
</dbReference>
<dbReference type="PROSITE" id="PS50011">
    <property type="entry name" value="PROTEIN_KINASE_DOM"/>
    <property type="match status" value="1"/>
</dbReference>
<feature type="modified residue" description="Phosphotyrosine; by autocatalysis" evidence="28">
    <location>
        <position position="1336"/>
    </location>
</feature>
<feature type="disulfide bond" evidence="27">
    <location>
        <begin position="376"/>
        <end position="397"/>
    </location>
</feature>
<dbReference type="InterPro" id="IPR011009">
    <property type="entry name" value="Kinase-like_dom_sf"/>
</dbReference>
<evidence type="ECO:0000256" key="18">
    <source>
        <dbReference type="ARBA" id="ARBA00023137"/>
    </source>
</evidence>
<keyword evidence="12" id="KW-0418">Kinase</keyword>
<dbReference type="InterPro" id="IPR001627">
    <property type="entry name" value="Semap_dom"/>
</dbReference>
<evidence type="ECO:0000256" key="22">
    <source>
        <dbReference type="ARBA" id="ARBA00051243"/>
    </source>
</evidence>
<dbReference type="EMBL" id="SWLE01000018">
    <property type="protein sequence ID" value="TNM88785.1"/>
    <property type="molecule type" value="Genomic_DNA"/>
</dbReference>
<dbReference type="GO" id="GO:0007411">
    <property type="term" value="P:axon guidance"/>
    <property type="evidence" value="ECO:0007669"/>
    <property type="project" value="UniProtKB-ARBA"/>
</dbReference>
<dbReference type="SUPFAM" id="SSF56112">
    <property type="entry name" value="Protein kinase-like (PK-like)"/>
    <property type="match status" value="1"/>
</dbReference>
<evidence type="ECO:0000256" key="24">
    <source>
        <dbReference type="ARBA" id="ARBA00083775"/>
    </source>
</evidence>
<dbReference type="Pfam" id="PF01437">
    <property type="entry name" value="PSI"/>
    <property type="match status" value="1"/>
</dbReference>
<gene>
    <name evidence="36" type="ORF">fugu_005039</name>
</gene>
<dbReference type="InterPro" id="IPR016244">
    <property type="entry name" value="Tyr_kinase_HGF/MSP_rcpt"/>
</dbReference>
<dbReference type="PIRSF" id="PIRSF000617">
    <property type="entry name" value="TyrPK_HGF-R"/>
    <property type="match status" value="1"/>
</dbReference>
<dbReference type="InterPro" id="IPR036352">
    <property type="entry name" value="Semap_dom_sf"/>
</dbReference>
<evidence type="ECO:0000256" key="28">
    <source>
        <dbReference type="PIRSR" id="PIRSR000617-4"/>
    </source>
</evidence>
<feature type="disulfide bond" evidence="27">
    <location>
        <begin position="519"/>
        <end position="535"/>
    </location>
</feature>
<evidence type="ECO:0000259" key="34">
    <source>
        <dbReference type="PROSITE" id="PS50011"/>
    </source>
</evidence>
<keyword evidence="13 26" id="KW-0067">ATP-binding</keyword>
<evidence type="ECO:0000256" key="8">
    <source>
        <dbReference type="ARBA" id="ARBA00022692"/>
    </source>
</evidence>
<dbReference type="InterPro" id="IPR017441">
    <property type="entry name" value="Protein_kinase_ATP_BS"/>
</dbReference>
<feature type="binding site" evidence="26">
    <location>
        <begin position="1071"/>
        <end position="1079"/>
    </location>
    <ligand>
        <name>ATP</name>
        <dbReference type="ChEBI" id="CHEBI:30616"/>
    </ligand>
</feature>
<protein>
    <recommendedName>
        <fullName evidence="23">Macrophage-stimulating protein receptor</fullName>
        <ecNumber evidence="3">2.7.10.1</ecNumber>
    </recommendedName>
    <alternativeName>
        <fullName evidence="24">p185-Ron</fullName>
    </alternativeName>
</protein>
<evidence type="ECO:0000256" key="4">
    <source>
        <dbReference type="ARBA" id="ARBA00022553"/>
    </source>
</evidence>
<dbReference type="FunFam" id="3.30.200.20:FF:000188">
    <property type="entry name" value="Hepatocyte growth factor receptor"/>
    <property type="match status" value="1"/>
</dbReference>
<dbReference type="Gene3D" id="2.60.40.10">
    <property type="entry name" value="Immunoglobulins"/>
    <property type="match status" value="2"/>
</dbReference>
<evidence type="ECO:0000256" key="16">
    <source>
        <dbReference type="ARBA" id="ARBA00022989"/>
    </source>
</evidence>
<dbReference type="InterPro" id="IPR002909">
    <property type="entry name" value="IPT_dom"/>
</dbReference>
<keyword evidence="21" id="KW-0325">Glycoprotein</keyword>
<dbReference type="Pfam" id="PF07714">
    <property type="entry name" value="PK_Tyr_Ser-Thr"/>
    <property type="match status" value="1"/>
</dbReference>
<dbReference type="SUPFAM" id="SSF101912">
    <property type="entry name" value="Sema domain"/>
    <property type="match status" value="1"/>
</dbReference>
<feature type="modified residue" description="Phosphotyrosine; by autocatalysis" evidence="28">
    <location>
        <position position="1221"/>
    </location>
</feature>
<feature type="binding site" evidence="26 30">
    <location>
        <position position="1097"/>
    </location>
    <ligand>
        <name>ATP</name>
        <dbReference type="ChEBI" id="CHEBI:30616"/>
    </ligand>
</feature>
<dbReference type="Gene3D" id="2.130.10.10">
    <property type="entry name" value="YVTN repeat-like/Quinoprotein amine dehydrogenase"/>
    <property type="match status" value="1"/>
</dbReference>
<evidence type="ECO:0000256" key="19">
    <source>
        <dbReference type="ARBA" id="ARBA00023157"/>
    </source>
</evidence>
<feature type="disulfide bond" evidence="27">
    <location>
        <begin position="531"/>
        <end position="541"/>
    </location>
</feature>
<dbReference type="GO" id="GO:0016477">
    <property type="term" value="P:cell migration"/>
    <property type="evidence" value="ECO:0007669"/>
    <property type="project" value="TreeGrafter"/>
</dbReference>
<dbReference type="InterPro" id="IPR000719">
    <property type="entry name" value="Prot_kinase_dom"/>
</dbReference>
<dbReference type="FunFam" id="2.60.40.10:FF:000213">
    <property type="entry name" value="Hepatocyte growth factor receptor"/>
    <property type="match status" value="1"/>
</dbReference>
<dbReference type="SMART" id="SM00429">
    <property type="entry name" value="IPT"/>
    <property type="match status" value="3"/>
</dbReference>
<evidence type="ECO:0000256" key="25">
    <source>
        <dbReference type="PIRSR" id="PIRSR000617-1"/>
    </source>
</evidence>
<dbReference type="Pfam" id="PF01833">
    <property type="entry name" value="TIG"/>
    <property type="match status" value="2"/>
</dbReference>
<evidence type="ECO:0000256" key="1">
    <source>
        <dbReference type="ARBA" id="ARBA00004479"/>
    </source>
</evidence>
<dbReference type="InterPro" id="IPR014756">
    <property type="entry name" value="Ig_E-set"/>
</dbReference>
<dbReference type="GO" id="GO:0004714">
    <property type="term" value="F:transmembrane receptor protein tyrosine kinase activity"/>
    <property type="evidence" value="ECO:0007669"/>
    <property type="project" value="UniProtKB-EC"/>
</dbReference>
<evidence type="ECO:0000256" key="6">
    <source>
        <dbReference type="ARBA" id="ARBA00022679"/>
    </source>
</evidence>
<evidence type="ECO:0000256" key="20">
    <source>
        <dbReference type="ARBA" id="ARBA00023170"/>
    </source>
</evidence>
<dbReference type="PRINTS" id="PR00109">
    <property type="entry name" value="TYRKINASE"/>
</dbReference>
<dbReference type="Gene3D" id="1.10.510.10">
    <property type="entry name" value="Transferase(Phosphotransferase) domain 1"/>
    <property type="match status" value="1"/>
</dbReference>
<keyword evidence="5" id="KW-0399">Innate immunity</keyword>
<feature type="active site" description="Proton acceptor" evidence="25">
    <location>
        <position position="1191"/>
    </location>
</feature>
<feature type="compositionally biased region" description="Acidic residues" evidence="31">
    <location>
        <begin position="1360"/>
        <end position="1375"/>
    </location>
</feature>
<comment type="caution">
    <text evidence="36">The sequence shown here is derived from an EMBL/GenBank/DDBJ whole genome shotgun (WGS) entry which is preliminary data.</text>
</comment>
<dbReference type="CDD" id="cd00603">
    <property type="entry name" value="IPT_PCSR"/>
    <property type="match status" value="2"/>
</dbReference>
<comment type="similarity">
    <text evidence="2">Belongs to the plexin family.</text>
</comment>
<dbReference type="CDD" id="cd01180">
    <property type="entry name" value="IPT_plexin_repeat1"/>
    <property type="match status" value="1"/>
</dbReference>
<keyword evidence="8 32" id="KW-0812">Transmembrane</keyword>
<evidence type="ECO:0000256" key="5">
    <source>
        <dbReference type="ARBA" id="ARBA00022588"/>
    </source>
</evidence>
<dbReference type="GO" id="GO:0005886">
    <property type="term" value="C:plasma membrane"/>
    <property type="evidence" value="ECO:0007669"/>
    <property type="project" value="TreeGrafter"/>
</dbReference>
<dbReference type="SMART" id="SM00423">
    <property type="entry name" value="PSI"/>
    <property type="match status" value="1"/>
</dbReference>
<feature type="domain" description="Protein kinase" evidence="34">
    <location>
        <begin position="1065"/>
        <end position="1329"/>
    </location>
</feature>
<feature type="disulfide bond" evidence="27">
    <location>
        <begin position="167"/>
        <end position="170"/>
    </location>
</feature>
<feature type="binding site" evidence="26">
    <location>
        <position position="1195"/>
    </location>
    <ligand>
        <name>ATP</name>
        <dbReference type="ChEBI" id="CHEBI:30616"/>
    </ligand>
</feature>
<evidence type="ECO:0000256" key="27">
    <source>
        <dbReference type="PIRSR" id="PIRSR000617-3"/>
    </source>
</evidence>
<evidence type="ECO:0000256" key="26">
    <source>
        <dbReference type="PIRSR" id="PIRSR000617-2"/>
    </source>
</evidence>
<comment type="catalytic activity">
    <reaction evidence="22">
        <text>L-tyrosyl-[protein] + ATP = O-phospho-L-tyrosyl-[protein] + ADP + H(+)</text>
        <dbReference type="Rhea" id="RHEA:10596"/>
        <dbReference type="Rhea" id="RHEA-COMP:10136"/>
        <dbReference type="Rhea" id="RHEA-COMP:20101"/>
        <dbReference type="ChEBI" id="CHEBI:15378"/>
        <dbReference type="ChEBI" id="CHEBI:30616"/>
        <dbReference type="ChEBI" id="CHEBI:46858"/>
        <dbReference type="ChEBI" id="CHEBI:61978"/>
        <dbReference type="ChEBI" id="CHEBI:456216"/>
        <dbReference type="EC" id="2.7.10.1"/>
    </reaction>
</comment>
<evidence type="ECO:0000313" key="37">
    <source>
        <dbReference type="Proteomes" id="UP000516260"/>
    </source>
</evidence>
<evidence type="ECO:0000256" key="15">
    <source>
        <dbReference type="ARBA" id="ARBA00022859"/>
    </source>
</evidence>
<keyword evidence="37" id="KW-1185">Reference proteome</keyword>
<dbReference type="PROSITE" id="PS00109">
    <property type="entry name" value="PROTEIN_KINASE_TYR"/>
    <property type="match status" value="1"/>
</dbReference>
<keyword evidence="17 32" id="KW-0472">Membrane</keyword>
<evidence type="ECO:0000259" key="35">
    <source>
        <dbReference type="PROSITE" id="PS51004"/>
    </source>
</evidence>
<feature type="disulfide bond" evidence="27">
    <location>
        <begin position="98"/>
        <end position="101"/>
    </location>
</feature>
<dbReference type="Proteomes" id="UP000516260">
    <property type="component" value="Chromosome 5"/>
</dbReference>
<dbReference type="SUPFAM" id="SSF81296">
    <property type="entry name" value="E set domains"/>
    <property type="match status" value="3"/>
</dbReference>
<evidence type="ECO:0000256" key="32">
    <source>
        <dbReference type="SAM" id="Phobius"/>
    </source>
</evidence>
<feature type="signal peptide" evidence="33">
    <location>
        <begin position="1"/>
        <end position="21"/>
    </location>
</feature>
<dbReference type="SMART" id="SM00630">
    <property type="entry name" value="Sema"/>
    <property type="match status" value="1"/>
</dbReference>
<dbReference type="FunFam" id="2.130.10.10:FF:000194">
    <property type="entry name" value="Macrophage-stimulating 1 receptor a"/>
    <property type="match status" value="1"/>
</dbReference>
<dbReference type="FunFam" id="1.10.510.10:FF:000093">
    <property type="entry name" value="Hepatocyte growth factor receptor"/>
    <property type="match status" value="1"/>
</dbReference>
<proteinExistence type="inferred from homology"/>
<dbReference type="GO" id="GO:0043235">
    <property type="term" value="C:receptor complex"/>
    <property type="evidence" value="ECO:0007669"/>
    <property type="project" value="TreeGrafter"/>
</dbReference>
<dbReference type="GO" id="GO:0005524">
    <property type="term" value="F:ATP binding"/>
    <property type="evidence" value="ECO:0007669"/>
    <property type="project" value="UniProtKB-UniRule"/>
</dbReference>
<dbReference type="FunFam" id="3.30.1680.10:FF:000006">
    <property type="entry name" value="Macrophage-stimulating 1 receptor b"/>
    <property type="match status" value="1"/>
</dbReference>
<feature type="domain" description="Sema" evidence="35">
    <location>
        <begin position="30"/>
        <end position="505"/>
    </location>
</feature>
<evidence type="ECO:0000256" key="10">
    <source>
        <dbReference type="ARBA" id="ARBA00022737"/>
    </source>
</evidence>
<organism evidence="36 37">
    <name type="scientific">Takifugu bimaculatus</name>
    <dbReference type="NCBI Taxonomy" id="433685"/>
    <lineage>
        <taxon>Eukaryota</taxon>
        <taxon>Metazoa</taxon>
        <taxon>Chordata</taxon>
        <taxon>Craniata</taxon>
        <taxon>Vertebrata</taxon>
        <taxon>Euteleostomi</taxon>
        <taxon>Actinopterygii</taxon>
        <taxon>Neopterygii</taxon>
        <taxon>Teleostei</taxon>
        <taxon>Neoteleostei</taxon>
        <taxon>Acanthomorphata</taxon>
        <taxon>Eupercaria</taxon>
        <taxon>Tetraodontiformes</taxon>
        <taxon>Tetradontoidea</taxon>
        <taxon>Tetraodontidae</taxon>
        <taxon>Takifugu</taxon>
    </lineage>
</organism>
<dbReference type="InterPro" id="IPR050122">
    <property type="entry name" value="RTK"/>
</dbReference>
<dbReference type="GO" id="GO:0045087">
    <property type="term" value="P:innate immune response"/>
    <property type="evidence" value="ECO:0007669"/>
    <property type="project" value="UniProtKB-KW"/>
</dbReference>
<dbReference type="Pfam" id="PF01403">
    <property type="entry name" value="Sema"/>
    <property type="match status" value="1"/>
</dbReference>
<evidence type="ECO:0000256" key="29">
    <source>
        <dbReference type="PROSITE-ProRule" id="PRU00352"/>
    </source>
</evidence>
<evidence type="ECO:0000256" key="2">
    <source>
        <dbReference type="ARBA" id="ARBA00010297"/>
    </source>
</evidence>
<evidence type="ECO:0000256" key="9">
    <source>
        <dbReference type="ARBA" id="ARBA00022729"/>
    </source>
</evidence>
<dbReference type="EC" id="2.7.10.1" evidence="3"/>
<dbReference type="GO" id="GO:0006909">
    <property type="term" value="P:phagocytosis"/>
    <property type="evidence" value="ECO:0007669"/>
    <property type="project" value="TreeGrafter"/>
</dbReference>
<accession>A0A4Z2B9M1</accession>
<dbReference type="InterPro" id="IPR015943">
    <property type="entry name" value="WD40/YVTN_repeat-like_dom_sf"/>
</dbReference>
<reference evidence="36 37" key="1">
    <citation type="submission" date="2019-04" db="EMBL/GenBank/DDBJ databases">
        <title>The sequence and de novo assembly of Takifugu bimaculatus genome using PacBio and Hi-C technologies.</title>
        <authorList>
            <person name="Xu P."/>
            <person name="Liu B."/>
            <person name="Zhou Z."/>
        </authorList>
    </citation>
    <scope>NUCLEOTIDE SEQUENCE [LARGE SCALE GENOMIC DNA]</scope>
    <source>
        <strain evidence="36">TB-2018</strain>
        <tissue evidence="36">Muscle</tissue>
    </source>
</reference>
<evidence type="ECO:0000256" key="17">
    <source>
        <dbReference type="ARBA" id="ARBA00023136"/>
    </source>
</evidence>
<evidence type="ECO:0000256" key="7">
    <source>
        <dbReference type="ARBA" id="ARBA00022685"/>
    </source>
</evidence>
<keyword evidence="4" id="KW-0597">Phosphoprotein</keyword>
<feature type="disulfide bond" evidence="27">
    <location>
        <begin position="133"/>
        <end position="141"/>
    </location>
</feature>
<dbReference type="GO" id="GO:0009615">
    <property type="term" value="P:response to virus"/>
    <property type="evidence" value="ECO:0007669"/>
    <property type="project" value="UniProtKB-ARBA"/>
</dbReference>
<comment type="caution">
    <text evidence="29">Lacks conserved residue(s) required for the propagation of feature annotation.</text>
</comment>
<dbReference type="CDD" id="cd01179">
    <property type="entry name" value="IPT_plexin_repeat2"/>
    <property type="match status" value="1"/>
</dbReference>
<keyword evidence="7" id="KW-0165">Cleavage on pair of basic residues</keyword>
<feature type="region of interest" description="Disordered" evidence="31">
    <location>
        <begin position="1352"/>
        <end position="1375"/>
    </location>
</feature>
<evidence type="ECO:0000256" key="11">
    <source>
        <dbReference type="ARBA" id="ARBA00022741"/>
    </source>
</evidence>
<dbReference type="GO" id="GO:0007169">
    <property type="term" value="P:cell surface receptor protein tyrosine kinase signaling pathway"/>
    <property type="evidence" value="ECO:0007669"/>
    <property type="project" value="InterPro"/>
</dbReference>
<keyword evidence="15" id="KW-0391">Immunity</keyword>
<dbReference type="InterPro" id="IPR001245">
    <property type="entry name" value="Ser-Thr/Tyr_kinase_cat_dom"/>
</dbReference>
<feature type="transmembrane region" description="Helical" evidence="32">
    <location>
        <begin position="939"/>
        <end position="966"/>
    </location>
</feature>
<keyword evidence="11 26" id="KW-0547">Nucleotide-binding</keyword>
<dbReference type="InterPro" id="IPR008266">
    <property type="entry name" value="Tyr_kinase_AS"/>
</dbReference>
<evidence type="ECO:0000313" key="36">
    <source>
        <dbReference type="EMBL" id="TNM88785.1"/>
    </source>
</evidence>
<dbReference type="PANTHER" id="PTHR24416">
    <property type="entry name" value="TYROSINE-PROTEIN KINASE RECEPTOR"/>
    <property type="match status" value="1"/>
</dbReference>
<feature type="modified residue" description="Phosphotyrosine; by autocatalysis" evidence="28">
    <location>
        <position position="1222"/>
    </location>
</feature>
<name>A0A4Z2B9M1_9TELE</name>
<dbReference type="CDD" id="cd05058">
    <property type="entry name" value="PTKc_Met_Ron"/>
    <property type="match status" value="1"/>
</dbReference>
<evidence type="ECO:0000256" key="12">
    <source>
        <dbReference type="ARBA" id="ARBA00022777"/>
    </source>
</evidence>
<keyword evidence="20" id="KW-0675">Receptor</keyword>
<evidence type="ECO:0000256" key="33">
    <source>
        <dbReference type="SAM" id="SignalP"/>
    </source>
</evidence>
<keyword evidence="6" id="KW-0808">Transferase</keyword>
<dbReference type="PROSITE" id="PS00107">
    <property type="entry name" value="PROTEIN_KINASE_ATP"/>
    <property type="match status" value="1"/>
</dbReference>
<feature type="disulfide bond" evidence="27">
    <location>
        <begin position="516"/>
        <end position="550"/>
    </location>
</feature>
<dbReference type="Gene3D" id="3.30.200.20">
    <property type="entry name" value="Phosphorylase Kinase, domain 1"/>
    <property type="match status" value="1"/>
</dbReference>
<evidence type="ECO:0000256" key="14">
    <source>
        <dbReference type="ARBA" id="ARBA00022843"/>
    </source>
</evidence>
<keyword evidence="19 27" id="KW-1015">Disulfide bond</keyword>
<evidence type="ECO:0000256" key="31">
    <source>
        <dbReference type="SAM" id="MobiDB-lite"/>
    </source>
</evidence>
<keyword evidence="9 33" id="KW-0732">Signal</keyword>
<feature type="disulfide bond" evidence="27">
    <location>
        <begin position="293"/>
        <end position="358"/>
    </location>
</feature>
<dbReference type="PROSITE" id="PS51004">
    <property type="entry name" value="SEMA"/>
    <property type="match status" value="1"/>
</dbReference>
<evidence type="ECO:0000256" key="3">
    <source>
        <dbReference type="ARBA" id="ARBA00011902"/>
    </source>
</evidence>
<feature type="modified residue" description="Phosphotyrosine; by autocatalysis" evidence="28">
    <location>
        <position position="1343"/>
    </location>
</feature>
<feature type="disulfide bond" evidence="27">
    <location>
        <begin position="510"/>
        <end position="528"/>
    </location>
</feature>
<dbReference type="PANTHER" id="PTHR24416:SF564">
    <property type="entry name" value="MACROPHAGE-STIMULATING PROTEIN RECEPTOR"/>
    <property type="match status" value="1"/>
</dbReference>
<evidence type="ECO:0000256" key="21">
    <source>
        <dbReference type="ARBA" id="ARBA00023180"/>
    </source>
</evidence>